<dbReference type="Proteomes" id="UP000178116">
    <property type="component" value="Unassembled WGS sequence"/>
</dbReference>
<proteinExistence type="predicted"/>
<protein>
    <submittedName>
        <fullName evidence="1">Uncharacterized protein</fullName>
    </submittedName>
</protein>
<sequence length="178" mass="21002">MGVFIFGFLASVSMAVVEQDKLTKLINYCVEKGYLLKDEEYPMLYLEKIEKVSEDTEKRLYLSFHYVIWQNEIYVHKIDCIDEEWTAIKGGVEIAYDFDKYQYARYKDEDKYIIKQKIIVDGGQSGRPDGLADRNYERIIVETAEGMVLYMKDSPEPSEKDMQKKYESHVEKMLELVK</sequence>
<gene>
    <name evidence="1" type="ORF">A3A10_01705</name>
</gene>
<reference evidence="1 2" key="1">
    <citation type="journal article" date="2016" name="Nat. Commun.">
        <title>Thousands of microbial genomes shed light on interconnected biogeochemical processes in an aquifer system.</title>
        <authorList>
            <person name="Anantharaman K."/>
            <person name="Brown C.T."/>
            <person name="Hug L.A."/>
            <person name="Sharon I."/>
            <person name="Castelle C.J."/>
            <person name="Probst A.J."/>
            <person name="Thomas B.C."/>
            <person name="Singh A."/>
            <person name="Wilkins M.J."/>
            <person name="Karaoz U."/>
            <person name="Brodie E.L."/>
            <person name="Williams K.H."/>
            <person name="Hubbard S.S."/>
            <person name="Banfield J.F."/>
        </authorList>
    </citation>
    <scope>NUCLEOTIDE SEQUENCE [LARGE SCALE GENOMIC DNA]</scope>
</reference>
<name>A0A1G2LWF6_9BACT</name>
<evidence type="ECO:0000313" key="2">
    <source>
        <dbReference type="Proteomes" id="UP000178116"/>
    </source>
</evidence>
<dbReference type="EMBL" id="MHRA01000008">
    <property type="protein sequence ID" value="OHA15893.1"/>
    <property type="molecule type" value="Genomic_DNA"/>
</dbReference>
<accession>A0A1G2LWF6</accession>
<evidence type="ECO:0000313" key="1">
    <source>
        <dbReference type="EMBL" id="OHA15893.1"/>
    </source>
</evidence>
<comment type="caution">
    <text evidence="1">The sequence shown here is derived from an EMBL/GenBank/DDBJ whole genome shotgun (WGS) entry which is preliminary data.</text>
</comment>
<dbReference type="AlphaFoldDB" id="A0A1G2LWF6"/>
<organism evidence="1 2">
    <name type="scientific">Candidatus Tagabacteria bacterium RIFCSPLOWO2_01_FULL_42_9</name>
    <dbReference type="NCBI Taxonomy" id="1802296"/>
    <lineage>
        <taxon>Bacteria</taxon>
        <taxon>Candidatus Tagaibacteriota</taxon>
    </lineage>
</organism>